<dbReference type="RefSeq" id="WP_076695371.1">
    <property type="nucleotide sequence ID" value="NZ_BMEZ01000027.1"/>
</dbReference>
<feature type="compositionally biased region" description="Polar residues" evidence="1">
    <location>
        <begin position="232"/>
        <end position="243"/>
    </location>
</feature>
<feature type="compositionally biased region" description="Basic and acidic residues" evidence="1">
    <location>
        <begin position="247"/>
        <end position="264"/>
    </location>
</feature>
<comment type="caution">
    <text evidence="2">The sequence shown here is derived from an EMBL/GenBank/DDBJ whole genome shotgun (WGS) entry which is preliminary data.</text>
</comment>
<reference evidence="2 3" key="1">
    <citation type="submission" date="2018-04" db="EMBL/GenBank/DDBJ databases">
        <title>Genomic Encyclopedia of Archaeal and Bacterial Type Strains, Phase II (KMG-II): from individual species to whole genera.</title>
        <authorList>
            <person name="Goeker M."/>
        </authorList>
    </citation>
    <scope>NUCLEOTIDE SEQUENCE [LARGE SCALE GENOMIC DNA]</scope>
    <source>
        <strain evidence="2 3">DSM 29329</strain>
    </source>
</reference>
<gene>
    <name evidence="2" type="ORF">C8N44_1291</name>
</gene>
<dbReference type="AlphaFoldDB" id="A0A2T6AC03"/>
<sequence length="264" mass="28585">MPPFARLHAATLIDLSVWSKLSRNEVRRFLARFEIEPLGRKYPMPRVYEHLLGLSPSGPLENDMLGSGLVRVADVAEWFGVSGENLLNQLRAPDNPYPPLYAFGPKRNRMLKAQVEQLLASPRNTFHDLAPIPGHALPATRLARHLKVPQARIDAILADEGDLPARIISHGRIRYIVSDVVHRLASSEEKPASEDALRAEETNIATPKAAPSSTGGTSRGLFADTTARAAAQSETQLSCTGSGANARRGDGLHGAPEEAKLSGT</sequence>
<feature type="compositionally biased region" description="Basic and acidic residues" evidence="1">
    <location>
        <begin position="187"/>
        <end position="201"/>
    </location>
</feature>
<feature type="region of interest" description="Disordered" evidence="1">
    <location>
        <begin position="187"/>
        <end position="264"/>
    </location>
</feature>
<dbReference type="Proteomes" id="UP000244069">
    <property type="component" value="Unassembled WGS sequence"/>
</dbReference>
<evidence type="ECO:0000313" key="3">
    <source>
        <dbReference type="Proteomes" id="UP000244069"/>
    </source>
</evidence>
<evidence type="ECO:0000313" key="2">
    <source>
        <dbReference type="EMBL" id="PTX41334.1"/>
    </source>
</evidence>
<dbReference type="EMBL" id="QBKN01000029">
    <property type="protein sequence ID" value="PTX41334.1"/>
    <property type="molecule type" value="Genomic_DNA"/>
</dbReference>
<organism evidence="2 3">
    <name type="scientific">Allosediminivita pacifica</name>
    <dbReference type="NCBI Taxonomy" id="1267769"/>
    <lineage>
        <taxon>Bacteria</taxon>
        <taxon>Pseudomonadati</taxon>
        <taxon>Pseudomonadota</taxon>
        <taxon>Alphaproteobacteria</taxon>
        <taxon>Rhodobacterales</taxon>
        <taxon>Paracoccaceae</taxon>
        <taxon>Allosediminivita</taxon>
    </lineage>
</organism>
<name>A0A2T6AC03_9RHOB</name>
<dbReference type="OrthoDB" id="7813151at2"/>
<protein>
    <submittedName>
        <fullName evidence="2">Uncharacterized protein</fullName>
    </submittedName>
</protein>
<evidence type="ECO:0000256" key="1">
    <source>
        <dbReference type="SAM" id="MobiDB-lite"/>
    </source>
</evidence>
<accession>A0A2T6AC03</accession>
<proteinExistence type="predicted"/>
<keyword evidence="3" id="KW-1185">Reference proteome</keyword>